<name>A0A3M7CZ60_HORWE</name>
<reference evidence="2 3" key="1">
    <citation type="journal article" date="2018" name="BMC Genomics">
        <title>Genomic evidence for intraspecific hybridization in a clonal and extremely halotolerant yeast.</title>
        <authorList>
            <person name="Gostincar C."/>
            <person name="Stajich J.E."/>
            <person name="Zupancic J."/>
            <person name="Zalar P."/>
            <person name="Gunde-Cimerman N."/>
        </authorList>
    </citation>
    <scope>NUCLEOTIDE SEQUENCE [LARGE SCALE GENOMIC DNA]</scope>
    <source>
        <strain evidence="2 3">EXF-2682</strain>
    </source>
</reference>
<sequence>MPMEDPRSSPPIPLSQQIGSSNKRLAPVQSLPAKSVAKEKQWRWAAEKDASVNEFRGHGMTFKEEMWEEIAK</sequence>
<dbReference type="EMBL" id="QWIP01000665">
    <property type="protein sequence ID" value="RMY57331.1"/>
    <property type="molecule type" value="Genomic_DNA"/>
</dbReference>
<organism evidence="2 3">
    <name type="scientific">Hortaea werneckii</name>
    <name type="common">Black yeast</name>
    <name type="synonym">Cladosporium werneckii</name>
    <dbReference type="NCBI Taxonomy" id="91943"/>
    <lineage>
        <taxon>Eukaryota</taxon>
        <taxon>Fungi</taxon>
        <taxon>Dikarya</taxon>
        <taxon>Ascomycota</taxon>
        <taxon>Pezizomycotina</taxon>
        <taxon>Dothideomycetes</taxon>
        <taxon>Dothideomycetidae</taxon>
        <taxon>Mycosphaerellales</taxon>
        <taxon>Teratosphaeriaceae</taxon>
        <taxon>Hortaea</taxon>
    </lineage>
</organism>
<feature type="region of interest" description="Disordered" evidence="1">
    <location>
        <begin position="1"/>
        <end position="32"/>
    </location>
</feature>
<proteinExistence type="predicted"/>
<gene>
    <name evidence="2" type="ORF">D0863_12674</name>
</gene>
<evidence type="ECO:0000313" key="3">
    <source>
        <dbReference type="Proteomes" id="UP000269276"/>
    </source>
</evidence>
<dbReference type="AlphaFoldDB" id="A0A3M7CZ60"/>
<feature type="compositionally biased region" description="Polar residues" evidence="1">
    <location>
        <begin position="14"/>
        <end position="23"/>
    </location>
</feature>
<evidence type="ECO:0000313" key="2">
    <source>
        <dbReference type="EMBL" id="RMY57331.1"/>
    </source>
</evidence>
<evidence type="ECO:0000256" key="1">
    <source>
        <dbReference type="SAM" id="MobiDB-lite"/>
    </source>
</evidence>
<protein>
    <submittedName>
        <fullName evidence="2">Uncharacterized protein</fullName>
    </submittedName>
</protein>
<dbReference type="Proteomes" id="UP000269276">
    <property type="component" value="Unassembled WGS sequence"/>
</dbReference>
<accession>A0A3M7CZ60</accession>
<comment type="caution">
    <text evidence="2">The sequence shown here is derived from an EMBL/GenBank/DDBJ whole genome shotgun (WGS) entry which is preliminary data.</text>
</comment>